<dbReference type="GO" id="GO:0016020">
    <property type="term" value="C:membrane"/>
    <property type="evidence" value="ECO:0007669"/>
    <property type="project" value="UniProtKB-SubCell"/>
</dbReference>
<dbReference type="Pfam" id="PF03924">
    <property type="entry name" value="CHASE"/>
    <property type="match status" value="1"/>
</dbReference>
<evidence type="ECO:0000313" key="7">
    <source>
        <dbReference type="EMBL" id="PQJ95088.1"/>
    </source>
</evidence>
<dbReference type="PROSITE" id="PS50839">
    <property type="entry name" value="CHASE"/>
    <property type="match status" value="1"/>
</dbReference>
<evidence type="ECO:0000256" key="2">
    <source>
        <dbReference type="ARBA" id="ARBA00022692"/>
    </source>
</evidence>
<feature type="transmembrane region" description="Helical" evidence="5">
    <location>
        <begin position="260"/>
        <end position="281"/>
    </location>
</feature>
<reference evidence="7 8" key="1">
    <citation type="submission" date="2018-01" db="EMBL/GenBank/DDBJ databases">
        <title>The complete genome sequence of Chromatium okenii LaCa, a purple sulfur bacterium with a turbulent life.</title>
        <authorList>
            <person name="Luedin S.M."/>
            <person name="Liechti N."/>
            <person name="Storelli N."/>
            <person name="Danza F."/>
            <person name="Wittwer M."/>
            <person name="Pothier J.F."/>
            <person name="Tonolla M.A."/>
        </authorList>
    </citation>
    <scope>NUCLEOTIDE SEQUENCE [LARGE SCALE GENOMIC DNA]</scope>
    <source>
        <strain evidence="7 8">LaCa</strain>
    </source>
</reference>
<dbReference type="Gene3D" id="3.30.450.350">
    <property type="entry name" value="CHASE domain"/>
    <property type="match status" value="1"/>
</dbReference>
<dbReference type="InterPro" id="IPR042240">
    <property type="entry name" value="CHASE_sf"/>
</dbReference>
<dbReference type="SMART" id="SM01079">
    <property type="entry name" value="CHASE"/>
    <property type="match status" value="1"/>
</dbReference>
<dbReference type="EMBL" id="PPGH01000037">
    <property type="protein sequence ID" value="PQJ95088.1"/>
    <property type="molecule type" value="Genomic_DNA"/>
</dbReference>
<protein>
    <recommendedName>
        <fullName evidence="6">CHASE domain-containing protein</fullName>
    </recommendedName>
</protein>
<gene>
    <name evidence="7" type="ORF">CXB77_12275</name>
</gene>
<dbReference type="AlphaFoldDB" id="A0A2S7XNS3"/>
<dbReference type="RefSeq" id="WP_105074144.1">
    <property type="nucleotide sequence ID" value="NZ_PPGH01000037.1"/>
</dbReference>
<evidence type="ECO:0000256" key="4">
    <source>
        <dbReference type="ARBA" id="ARBA00023136"/>
    </source>
</evidence>
<evidence type="ECO:0000259" key="6">
    <source>
        <dbReference type="PROSITE" id="PS50839"/>
    </source>
</evidence>
<comment type="caution">
    <text evidence="7">The sequence shown here is derived from an EMBL/GenBank/DDBJ whole genome shotgun (WGS) entry which is preliminary data.</text>
</comment>
<keyword evidence="8" id="KW-1185">Reference proteome</keyword>
<dbReference type="GO" id="GO:0003824">
    <property type="term" value="F:catalytic activity"/>
    <property type="evidence" value="ECO:0007669"/>
    <property type="project" value="UniProtKB-ARBA"/>
</dbReference>
<feature type="domain" description="CHASE" evidence="6">
    <location>
        <begin position="104"/>
        <end position="245"/>
    </location>
</feature>
<evidence type="ECO:0000313" key="8">
    <source>
        <dbReference type="Proteomes" id="UP000239936"/>
    </source>
</evidence>
<name>A0A2S7XNS3_9GAMM</name>
<keyword evidence="4 5" id="KW-0472">Membrane</keyword>
<sequence length="313" mass="34774">MSNYNNTLSSTALFLLAIGLALAAFFIERVNDHRHAEVIRHSVQDRLEIVESRLESNLISDMQLVKALVAVVAADPNLDQKRFTRAMKTLFEGHSRLKNISAAPDLIIRMMYPIEGNELAIGLDYRTLPNQYPAVALAQRTRKIILNGPIKLIQGGCGFIARIPIYLDTETAKEVFWGLSSTVIHCEKLYKDSGLLDETLELDIAIRARNDGEAWGSVFFGSTEVFETAPVLTEVSLPYGAWQLAAIPHGGWPQHAENLWTLRIILLIVGALVFFPVWGLLRALHRANAAQESLVNALSLTEATLEATITAFW</sequence>
<organism evidence="7 8">
    <name type="scientific">Chromatium okenii</name>
    <dbReference type="NCBI Taxonomy" id="61644"/>
    <lineage>
        <taxon>Bacteria</taxon>
        <taxon>Pseudomonadati</taxon>
        <taxon>Pseudomonadota</taxon>
        <taxon>Gammaproteobacteria</taxon>
        <taxon>Chromatiales</taxon>
        <taxon>Chromatiaceae</taxon>
        <taxon>Chromatium</taxon>
    </lineage>
</organism>
<keyword evidence="2 5" id="KW-0812">Transmembrane</keyword>
<evidence type="ECO:0000256" key="1">
    <source>
        <dbReference type="ARBA" id="ARBA00004370"/>
    </source>
</evidence>
<keyword evidence="3 5" id="KW-1133">Transmembrane helix</keyword>
<dbReference type="InterPro" id="IPR006189">
    <property type="entry name" value="CHASE_dom"/>
</dbReference>
<dbReference type="GO" id="GO:0007165">
    <property type="term" value="P:signal transduction"/>
    <property type="evidence" value="ECO:0007669"/>
    <property type="project" value="UniProtKB-ARBA"/>
</dbReference>
<evidence type="ECO:0000256" key="5">
    <source>
        <dbReference type="SAM" id="Phobius"/>
    </source>
</evidence>
<comment type="subcellular location">
    <subcellularLocation>
        <location evidence="1">Membrane</location>
    </subcellularLocation>
</comment>
<proteinExistence type="predicted"/>
<dbReference type="Proteomes" id="UP000239936">
    <property type="component" value="Unassembled WGS sequence"/>
</dbReference>
<dbReference type="OrthoDB" id="7051794at2"/>
<accession>A0A2S7XNS3</accession>
<evidence type="ECO:0000256" key="3">
    <source>
        <dbReference type="ARBA" id="ARBA00022989"/>
    </source>
</evidence>